<sequence length="89" mass="10156">MFCFFFFFFSECMGTSPMPDRWSKVVSWEVGKPLTPFAVTDHRRSKTFIVNAILCHLTNVYFHSHAGIVRFKLKFVLSGAVICGLDCSP</sequence>
<name>A0A6M2DB25_RHIMP</name>
<dbReference type="EMBL" id="GHWJ01010307">
    <property type="protein sequence ID" value="NOV43044.1"/>
    <property type="molecule type" value="Transcribed_RNA"/>
</dbReference>
<organism evidence="1">
    <name type="scientific">Rhipicephalus microplus</name>
    <name type="common">Cattle tick</name>
    <name type="synonym">Boophilus microplus</name>
    <dbReference type="NCBI Taxonomy" id="6941"/>
    <lineage>
        <taxon>Eukaryota</taxon>
        <taxon>Metazoa</taxon>
        <taxon>Ecdysozoa</taxon>
        <taxon>Arthropoda</taxon>
        <taxon>Chelicerata</taxon>
        <taxon>Arachnida</taxon>
        <taxon>Acari</taxon>
        <taxon>Parasitiformes</taxon>
        <taxon>Ixodida</taxon>
        <taxon>Ixodoidea</taxon>
        <taxon>Ixodidae</taxon>
        <taxon>Rhipicephalinae</taxon>
        <taxon>Rhipicephalus</taxon>
        <taxon>Boophilus</taxon>
    </lineage>
</organism>
<evidence type="ECO:0000313" key="1">
    <source>
        <dbReference type="EMBL" id="NOV43044.1"/>
    </source>
</evidence>
<dbReference type="AlphaFoldDB" id="A0A6M2DB25"/>
<reference evidence="1" key="1">
    <citation type="submission" date="2019-09" db="EMBL/GenBank/DDBJ databases">
        <title>Organ-specific transcriptomic study of the physiology of the cattle tick, Rhipicephalus microplus.</title>
        <authorList>
            <person name="Tirloni L."/>
            <person name="Braz G."/>
            <person name="Gandara A.C.P."/>
            <person name="Sabadin G.A."/>
            <person name="da Silva R.M."/>
            <person name="Guizzo M.G."/>
            <person name="Machado J.A."/>
            <person name="Costa E.P."/>
            <person name="Gomes H.F."/>
            <person name="Moraes J."/>
            <person name="Mota M.B.S."/>
            <person name="Mesquita R.D."/>
            <person name="Alvarenga P.H."/>
            <person name="Alves F."/>
            <person name="Seixas A."/>
            <person name="da Fonseca R.N."/>
            <person name="Fogaca A."/>
            <person name="Logullo C."/>
            <person name="Tanaka A."/>
            <person name="Daffre S."/>
            <person name="Termignoni C."/>
            <person name="Vaz I.S.Jr."/>
            <person name="Oliveira P.L."/>
            <person name="Ribeiro J.M."/>
        </authorList>
    </citation>
    <scope>NUCLEOTIDE SEQUENCE</scope>
    <source>
        <strain evidence="1">Porto Alegre</strain>
    </source>
</reference>
<protein>
    <submittedName>
        <fullName evidence="1">Putative secreted protein</fullName>
    </submittedName>
</protein>
<proteinExistence type="predicted"/>
<accession>A0A6M2DB25</accession>